<sequence length="170" mass="17396">MRPIACLCLILLLAGSAQAAVYKCTSPSGAVEFKDKPCAPGTGGEIAVKGVPGSDGGSSKDGPGGSNGSGGGLKGAWCEVSVTSKIDDELDESSPPTQWNFSADSVEVFTPLGPLQAPLIRGEGSFAVDHPMFGGAEREWSIVSQDSKKAVLEGPLGGFYHLRRGACAVR</sequence>
<proteinExistence type="predicted"/>
<evidence type="ECO:0000313" key="5">
    <source>
        <dbReference type="Proteomes" id="UP000295293"/>
    </source>
</evidence>
<accession>A0A4R6YV19</accession>
<keyword evidence="2" id="KW-0732">Signal</keyword>
<protein>
    <submittedName>
        <fullName evidence="4">Uncharacterized protein DUF4124</fullName>
    </submittedName>
</protein>
<dbReference type="InterPro" id="IPR025392">
    <property type="entry name" value="DUF4124"/>
</dbReference>
<name>A0A4R6YV19_9GAMM</name>
<organism evidence="4 5">
    <name type="scientific">Tahibacter aquaticus</name>
    <dbReference type="NCBI Taxonomy" id="520092"/>
    <lineage>
        <taxon>Bacteria</taxon>
        <taxon>Pseudomonadati</taxon>
        <taxon>Pseudomonadota</taxon>
        <taxon>Gammaproteobacteria</taxon>
        <taxon>Lysobacterales</taxon>
        <taxon>Rhodanobacteraceae</taxon>
        <taxon>Tahibacter</taxon>
    </lineage>
</organism>
<dbReference type="EMBL" id="SNZH01000008">
    <property type="protein sequence ID" value="TDR42511.1"/>
    <property type="molecule type" value="Genomic_DNA"/>
</dbReference>
<dbReference type="AlphaFoldDB" id="A0A4R6YV19"/>
<comment type="caution">
    <text evidence="4">The sequence shown here is derived from an EMBL/GenBank/DDBJ whole genome shotgun (WGS) entry which is preliminary data.</text>
</comment>
<dbReference type="RefSeq" id="WP_133819332.1">
    <property type="nucleotide sequence ID" value="NZ_SNZH01000008.1"/>
</dbReference>
<feature type="domain" description="DUF4124" evidence="3">
    <location>
        <begin position="8"/>
        <end position="45"/>
    </location>
</feature>
<evidence type="ECO:0000259" key="3">
    <source>
        <dbReference type="Pfam" id="PF13511"/>
    </source>
</evidence>
<dbReference type="Pfam" id="PF13511">
    <property type="entry name" value="DUF4124"/>
    <property type="match status" value="1"/>
</dbReference>
<feature type="signal peptide" evidence="2">
    <location>
        <begin position="1"/>
        <end position="19"/>
    </location>
</feature>
<evidence type="ECO:0000256" key="1">
    <source>
        <dbReference type="SAM" id="MobiDB-lite"/>
    </source>
</evidence>
<keyword evidence="5" id="KW-1185">Reference proteome</keyword>
<feature type="chain" id="PRO_5020567634" evidence="2">
    <location>
        <begin position="20"/>
        <end position="170"/>
    </location>
</feature>
<dbReference type="OrthoDB" id="142950at135614"/>
<evidence type="ECO:0000256" key="2">
    <source>
        <dbReference type="SAM" id="SignalP"/>
    </source>
</evidence>
<feature type="compositionally biased region" description="Gly residues" evidence="1">
    <location>
        <begin position="62"/>
        <end position="74"/>
    </location>
</feature>
<gene>
    <name evidence="4" type="ORF">DFR29_10895</name>
</gene>
<feature type="region of interest" description="Disordered" evidence="1">
    <location>
        <begin position="44"/>
        <end position="75"/>
    </location>
</feature>
<dbReference type="Proteomes" id="UP000295293">
    <property type="component" value="Unassembled WGS sequence"/>
</dbReference>
<evidence type="ECO:0000313" key="4">
    <source>
        <dbReference type="EMBL" id="TDR42511.1"/>
    </source>
</evidence>
<reference evidence="4 5" key="1">
    <citation type="submission" date="2019-03" db="EMBL/GenBank/DDBJ databases">
        <title>Genomic Encyclopedia of Type Strains, Phase IV (KMG-IV): sequencing the most valuable type-strain genomes for metagenomic binning, comparative biology and taxonomic classification.</title>
        <authorList>
            <person name="Goeker M."/>
        </authorList>
    </citation>
    <scope>NUCLEOTIDE SEQUENCE [LARGE SCALE GENOMIC DNA]</scope>
    <source>
        <strain evidence="4 5">DSM 21667</strain>
    </source>
</reference>